<feature type="region of interest" description="Disordered" evidence="29">
    <location>
        <begin position="3543"/>
        <end position="3578"/>
    </location>
</feature>
<feature type="compositionally biased region" description="Pro residues" evidence="29">
    <location>
        <begin position="1838"/>
        <end position="1847"/>
    </location>
</feature>
<feature type="compositionally biased region" description="Basic and acidic residues" evidence="29">
    <location>
        <begin position="1083"/>
        <end position="1126"/>
    </location>
</feature>
<dbReference type="InterPro" id="IPR001214">
    <property type="entry name" value="SET_dom"/>
</dbReference>
<keyword evidence="15" id="KW-0238">DNA-binding</keyword>
<feature type="region of interest" description="Disordered" evidence="29">
    <location>
        <begin position="676"/>
        <end position="715"/>
    </location>
</feature>
<dbReference type="InterPro" id="IPR001965">
    <property type="entry name" value="Znf_PHD"/>
</dbReference>
<feature type="compositionally biased region" description="Acidic residues" evidence="29">
    <location>
        <begin position="176"/>
        <end position="186"/>
    </location>
</feature>
<keyword evidence="11" id="KW-0156">Chromatin regulator</keyword>
<dbReference type="GO" id="GO:0008270">
    <property type="term" value="F:zinc ion binding"/>
    <property type="evidence" value="ECO:0007669"/>
    <property type="project" value="UniProtKB-KW"/>
</dbReference>
<evidence type="ECO:0000256" key="27">
    <source>
        <dbReference type="PROSITE-ProRule" id="PRU00146"/>
    </source>
</evidence>
<dbReference type="PROSITE" id="PS51542">
    <property type="entry name" value="FYRN"/>
    <property type="match status" value="1"/>
</dbReference>
<feature type="region of interest" description="Disordered" evidence="29">
    <location>
        <begin position="3041"/>
        <end position="3064"/>
    </location>
</feature>
<evidence type="ECO:0000256" key="26">
    <source>
        <dbReference type="ARBA" id="ARBA00072631"/>
    </source>
</evidence>
<feature type="domain" description="PHD-type" evidence="33">
    <location>
        <begin position="229"/>
        <end position="336"/>
    </location>
</feature>
<dbReference type="InterPro" id="IPR047004">
    <property type="entry name" value="KMT2C_PHD2"/>
</dbReference>
<dbReference type="PANTHER" id="PTHR45888">
    <property type="entry name" value="HL01030P-RELATED"/>
    <property type="match status" value="1"/>
</dbReference>
<feature type="compositionally biased region" description="Polar residues" evidence="29">
    <location>
        <begin position="3449"/>
        <end position="3475"/>
    </location>
</feature>
<comment type="subunit">
    <text evidence="25">Component of the MLL3 complex (also named ASCOM complex), at least composed of catalytic subunit KMT2C/MLL3, ASH2L, RBBP5, WDR5, NCOA6, DPY30, KDM6A, PAXIP1/PTIP, PAGR1 and alpha- and beta-tubulin. Forms a core complex with the evolutionary conserved subcomplex WRAD composed of WDR5, RBBP5, ASH2L/ASH2 and DPY30 subunits; WRAD differentially stimulates the methyltransferase activity. Interacts (via WIN motif) with WDR5.</text>
</comment>
<evidence type="ECO:0000256" key="19">
    <source>
        <dbReference type="ARBA" id="ARBA00023242"/>
    </source>
</evidence>
<dbReference type="InterPro" id="IPR034732">
    <property type="entry name" value="EPHD"/>
</dbReference>
<dbReference type="InterPro" id="IPR047003">
    <property type="entry name" value="KMT2C_PHD4"/>
</dbReference>
<evidence type="ECO:0000256" key="14">
    <source>
        <dbReference type="ARBA" id="ARBA00023054"/>
    </source>
</evidence>
<evidence type="ECO:0000256" key="29">
    <source>
        <dbReference type="SAM" id="MobiDB-lite"/>
    </source>
</evidence>
<dbReference type="PROSITE" id="PS51805">
    <property type="entry name" value="EPHD"/>
    <property type="match status" value="2"/>
</dbReference>
<feature type="domain" description="SET" evidence="31">
    <location>
        <begin position="4597"/>
        <end position="4713"/>
    </location>
</feature>
<evidence type="ECO:0000256" key="28">
    <source>
        <dbReference type="SAM" id="Coils"/>
    </source>
</evidence>
<feature type="compositionally biased region" description="Polar residues" evidence="29">
    <location>
        <begin position="3486"/>
        <end position="3519"/>
    </location>
</feature>
<feature type="region of interest" description="Disordered" evidence="29">
    <location>
        <begin position="2646"/>
        <end position="2683"/>
    </location>
</feature>
<keyword evidence="7" id="KW-0479">Metal-binding</keyword>
<feature type="region of interest" description="Disordered" evidence="29">
    <location>
        <begin position="1178"/>
        <end position="1198"/>
    </location>
</feature>
<dbReference type="SMART" id="SM00542">
    <property type="entry name" value="FYRC"/>
    <property type="match status" value="1"/>
</dbReference>
<feature type="region of interest" description="Disordered" evidence="29">
    <location>
        <begin position="514"/>
        <end position="582"/>
    </location>
</feature>
<feature type="domain" description="PHD-type" evidence="30">
    <location>
        <begin position="917"/>
        <end position="991"/>
    </location>
</feature>
<feature type="domain" description="PHD-type" evidence="30">
    <location>
        <begin position="867"/>
        <end position="920"/>
    </location>
</feature>
<feature type="domain" description="PHD-type" evidence="33">
    <location>
        <begin position="4219"/>
        <end position="4327"/>
    </location>
</feature>
<dbReference type="SMART" id="SM00317">
    <property type="entry name" value="SET"/>
    <property type="match status" value="1"/>
</dbReference>
<dbReference type="GO" id="GO:0140945">
    <property type="term" value="F:histone H3K4 monomethyltransferase activity"/>
    <property type="evidence" value="ECO:0007669"/>
    <property type="project" value="UniProtKB-EC"/>
</dbReference>
<evidence type="ECO:0000256" key="20">
    <source>
        <dbReference type="ARBA" id="ARBA00023288"/>
    </source>
</evidence>
<dbReference type="Gene3D" id="1.10.30.10">
    <property type="entry name" value="High mobility group box domain"/>
    <property type="match status" value="1"/>
</dbReference>
<dbReference type="GO" id="GO:0045944">
    <property type="term" value="P:positive regulation of transcription by RNA polymerase II"/>
    <property type="evidence" value="ECO:0007669"/>
    <property type="project" value="TreeGrafter"/>
</dbReference>
<feature type="region of interest" description="Disordered" evidence="29">
    <location>
        <begin position="1074"/>
        <end position="1166"/>
    </location>
</feature>
<accession>A0A9W7T343</accession>
<keyword evidence="3" id="KW-0597">Phosphoprotein</keyword>
<dbReference type="Pfam" id="PF05964">
    <property type="entry name" value="FYRN"/>
    <property type="match status" value="1"/>
</dbReference>
<evidence type="ECO:0000256" key="4">
    <source>
        <dbReference type="ARBA" id="ARBA00022603"/>
    </source>
</evidence>
<keyword evidence="35" id="KW-1185">Reference proteome</keyword>
<dbReference type="SMART" id="SM00398">
    <property type="entry name" value="HMG"/>
    <property type="match status" value="1"/>
</dbReference>
<evidence type="ECO:0000256" key="18">
    <source>
        <dbReference type="ARBA" id="ARBA00023163"/>
    </source>
</evidence>
<feature type="compositionally biased region" description="Polar residues" evidence="29">
    <location>
        <begin position="1985"/>
        <end position="1997"/>
    </location>
</feature>
<evidence type="ECO:0000313" key="35">
    <source>
        <dbReference type="Proteomes" id="UP001059041"/>
    </source>
</evidence>
<evidence type="ECO:0000259" key="30">
    <source>
        <dbReference type="PROSITE" id="PS50016"/>
    </source>
</evidence>
<feature type="region of interest" description="Disordered" evidence="29">
    <location>
        <begin position="3424"/>
        <end position="3523"/>
    </location>
</feature>
<dbReference type="InterPro" id="IPR003616">
    <property type="entry name" value="Post-SET_dom"/>
</dbReference>
<evidence type="ECO:0000256" key="3">
    <source>
        <dbReference type="ARBA" id="ARBA00022553"/>
    </source>
</evidence>
<feature type="compositionally biased region" description="Polar residues" evidence="29">
    <location>
        <begin position="2215"/>
        <end position="2241"/>
    </location>
</feature>
<keyword evidence="12" id="KW-0007">Acetylation</keyword>
<dbReference type="Proteomes" id="UP001059041">
    <property type="component" value="Unassembled WGS sequence"/>
</dbReference>
<comment type="function">
    <text evidence="24">Histone methyltransferase that catalyzes methyl group transfer from S-adenosyl-L-methionine to the epsilon-amino group of 'Lys-4' of histone H3 (H3K4). Part of chromatin remodeling machinery predominantly forms H3K4me1 methylation marks at active chromatin sites where transcription and DNA repair take place. Likely plays a redundant role with KMT2D in enriching H3K4me1 mark on primed and active enhancer elements.</text>
</comment>
<feature type="domain" description="Post-SET" evidence="32">
    <location>
        <begin position="4721"/>
        <end position="4737"/>
    </location>
</feature>
<dbReference type="FunFam" id="1.10.30.10:FF:000009">
    <property type="entry name" value="Histone-lysine N-methyltransferase"/>
    <property type="match status" value="1"/>
</dbReference>
<dbReference type="InterPro" id="IPR011011">
    <property type="entry name" value="Znf_FYVE_PHD"/>
</dbReference>
<dbReference type="FunFam" id="3.30.40.10:FF:001142">
    <property type="entry name" value="Histone-lysine N-methyltransferase"/>
    <property type="match status" value="1"/>
</dbReference>
<dbReference type="InterPro" id="IPR009071">
    <property type="entry name" value="HMG_box_dom"/>
</dbReference>
<feature type="compositionally biased region" description="Low complexity" evidence="29">
    <location>
        <begin position="1763"/>
        <end position="1784"/>
    </location>
</feature>
<evidence type="ECO:0000259" key="32">
    <source>
        <dbReference type="PROSITE" id="PS50868"/>
    </source>
</evidence>
<feature type="domain" description="PHD-type" evidence="30">
    <location>
        <begin position="346"/>
        <end position="396"/>
    </location>
</feature>
<dbReference type="InterPro" id="IPR019787">
    <property type="entry name" value="Znf_PHD-finger"/>
</dbReference>
<dbReference type="SUPFAM" id="SSF82199">
    <property type="entry name" value="SET domain"/>
    <property type="match status" value="1"/>
</dbReference>
<keyword evidence="9 27" id="KW-0863">Zinc-finger</keyword>
<evidence type="ECO:0000256" key="5">
    <source>
        <dbReference type="ARBA" id="ARBA00022679"/>
    </source>
</evidence>
<feature type="region of interest" description="Disordered" evidence="29">
    <location>
        <begin position="2532"/>
        <end position="2557"/>
    </location>
</feature>
<dbReference type="FunFam" id="2.170.270.10:FF:000003">
    <property type="entry name" value="Histone-lysine N-methyltransferase"/>
    <property type="match status" value="1"/>
</dbReference>
<evidence type="ECO:0000256" key="16">
    <source>
        <dbReference type="ARBA" id="ARBA00023139"/>
    </source>
</evidence>
<dbReference type="InterPro" id="IPR013083">
    <property type="entry name" value="Znf_RING/FYVE/PHD"/>
</dbReference>
<dbReference type="GO" id="GO:0003713">
    <property type="term" value="F:transcription coactivator activity"/>
    <property type="evidence" value="ECO:0007669"/>
    <property type="project" value="TreeGrafter"/>
</dbReference>
<feature type="compositionally biased region" description="Polar residues" evidence="29">
    <location>
        <begin position="1863"/>
        <end position="1883"/>
    </location>
</feature>
<proteinExistence type="predicted"/>
<dbReference type="Pfam" id="PF13771">
    <property type="entry name" value="zf-HC5HC2H"/>
    <property type="match status" value="1"/>
</dbReference>
<dbReference type="PROSITE" id="PS50016">
    <property type="entry name" value="ZF_PHD_2"/>
    <property type="match status" value="4"/>
</dbReference>
<keyword evidence="2" id="KW-0488">Methylation</keyword>
<feature type="region of interest" description="Disordered" evidence="29">
    <location>
        <begin position="155"/>
        <end position="226"/>
    </location>
</feature>
<feature type="compositionally biased region" description="Basic and acidic residues" evidence="29">
    <location>
        <begin position="520"/>
        <end position="540"/>
    </location>
</feature>
<dbReference type="InterPro" id="IPR003888">
    <property type="entry name" value="FYrich_N"/>
</dbReference>
<keyword evidence="13" id="KW-0805">Transcription regulation</keyword>
<dbReference type="SMART" id="SM00508">
    <property type="entry name" value="PostSET"/>
    <property type="match status" value="1"/>
</dbReference>
<dbReference type="Pfam" id="PF00628">
    <property type="entry name" value="PHD"/>
    <property type="match status" value="4"/>
</dbReference>
<evidence type="ECO:0000256" key="24">
    <source>
        <dbReference type="ARBA" id="ARBA00058707"/>
    </source>
</evidence>
<dbReference type="GO" id="GO:0003677">
    <property type="term" value="F:DNA binding"/>
    <property type="evidence" value="ECO:0007669"/>
    <property type="project" value="UniProtKB-KW"/>
</dbReference>
<evidence type="ECO:0000256" key="15">
    <source>
        <dbReference type="ARBA" id="ARBA00023125"/>
    </source>
</evidence>
<feature type="region of interest" description="Disordered" evidence="29">
    <location>
        <begin position="603"/>
        <end position="640"/>
    </location>
</feature>
<dbReference type="InterPro" id="IPR036910">
    <property type="entry name" value="HMG_box_dom_sf"/>
</dbReference>
<feature type="region of interest" description="Disordered" evidence="29">
    <location>
        <begin position="1670"/>
        <end position="1885"/>
    </location>
</feature>
<feature type="region of interest" description="Disordered" evidence="29">
    <location>
        <begin position="1902"/>
        <end position="2253"/>
    </location>
</feature>
<dbReference type="PANTHER" id="PTHR45888:SF1">
    <property type="entry name" value="HISTONE-LYSINE N-METHYLTRANSFERASE 2C"/>
    <property type="match status" value="1"/>
</dbReference>
<evidence type="ECO:0000256" key="1">
    <source>
        <dbReference type="ARBA" id="ARBA00004123"/>
    </source>
</evidence>
<keyword evidence="6" id="KW-0949">S-adenosyl-L-methionine</keyword>
<feature type="region of interest" description="Disordered" evidence="29">
    <location>
        <begin position="793"/>
        <end position="826"/>
    </location>
</feature>
<sequence>MSSEDKRSLEPSDQGPSPPLSSAGSPAPSDKRLRGRSRNDAASSSTPNSKRKFRNRSRAQAEDEDSMDTTDVIPEMDVLEPETETDDDFPEPLDFSPRDESALSPLFQRSVSEDSAGSSASTTRNTKTRKKLCAFCYCGEKSLLGQGELKLFGPTPGYVPLHIRNRRGSSEKDDDYHDEDNDFDDNDNNRSPGQREVGLKKVSSPDSGLHSSSAPGSTDPTAEEPGHKVWDELGQIGLPDGVNVESLFDPTGQCCAHLRCAAWSEGVCRGEGQSLLYVDKAIDSGSTECCAYCKRLGASMKCCEESCGRSYHYPCAAAAGTFQDMKKCTVLCSDHIQQALIRSKDEVHCVVCDSPGDLLDQLFCCTCGQHYHAMCLDITITPLKRAGWQCPECKVCLACKNPGDDNKMLVCDLCDKGYHTFCLQPVMDALPTSGWRCQNCRTCAQCGIRARGQWSSNGLICEGCQQQQESALLCLICGRTGEPVQEIQVTVTLTEGPEPPLCSSTLVGVSSLSFQAPSTTEEHDQEHDVLDASERVKESENTPSEASEDEPKADVSKALPALPTKETSPKLSPAQEEDPMEVCPSDLSSVKYKELVPEAQSIGEGIEHGQKQDQQRDQEEEVEEPELSSVLPEAGSVPPVAELSPTVEMHTTPVSDHSFSGFSSPTEDKSLILKHSPSLSSEGSTKLTQSPFSTEASPRETSQNQTPTYGLNPVGYSPSVSNTTFIPLTPKIGMGKPAISKRKFSPGRPRVKQGAWSNCSVVNSPSWSPERMEAWDNAKTRPQHGLPIWSMRLGRGSGFPGRRRPRGANLSGRGGRGRSRLKAESSPVVTPGVNLMDCPYVVKEEEENSMHNTVVMFSTSDSFTLKQDMCVVCGSFGQGAEGRLLACSQCGQCYHPFCVNIKITKVVLSKGWRCLECTVCEACGQASDPGRLLLCDDCDISYHTYCLDPPLQNVPKGSWKWVHTSCEGLNCDEDVENAADDGFDCSLCKTPTTSTPACPVTKLSDISEPPSVTPILTRLKENDFQRTYTQDGVCLTESGLCQLQSLCVQTTRRRRQKPKLKLKIINQNSVAVLQTPPDPQSELFRDGDVDDCREGDPMDCDGKSDSSPEREHCDDHLKAADGSDSNKKRKRKPYRPGIGGFMVRQRSKAGQGKAKRSLSRKDSTSSFAENFMLKEEVWNEPDTPLDETPPVNEPMEKVKKRYRKKKTKLEEAFPSYLQEAFFGRELLDKSKQTKLTVETGLVDEEANRSDRKSHKSSFLDPLSDPLLSTTSTPVSFKAGPLPNVDDPLAELVLHSDDDLLGMLSDDLVKPGAESGLDLCPFQVDSSPSPFAGLDISTMSDDQSAAPHSGPARGHRTLQEEPLDVILSPELDKMVSDGAILSKLYKIPELEGKDVEDLFTAVLSPSTSQAPRLPHPPNTVPNAPVRAVALHNPGDGAMFPRMPMMNGMMGPNSHFPTNPMMSGAGLSGTFSPLHRMPFPENVREKKFSQTGGDVMGPWTSPVPVPGPVPPPEAETDTMSNAQRSTLKWEKEETLGEMATVAPVLYTNMNFPNLRDEFPDWATRVKQIAKLWRKASSQDRAPYVQKARDNRAALRINKVQLSNDMMKIQQLQEPVDAFDPSIPMDTELIFKDPLKPKESEQEQEWKLRQQMRQKSKQQAKIEATQKLEQVKNEQQQLQKQQQQQQFSTPSVADAPNSGKQSPIKTPTSSGGNSPVQALTPKDGVTRCQKPGTPTSSPSRYNVFLRPQLPPPSSTAKTPTHDAQCPSSQPQSPQMFSTESSSSRPSSPWDPYGKMVGTPRPPSGSSTPRRGSVSDGQERNWPSPAHESFGSPTSSSSDPYAKPPDTPRPSDPFVKPMGPSRPGPVSEQQQGRIGNVTPGDNFSRAGQRSEAYLRMAHNRMVLSDPYSRPLLTPVPGSNESGSVPLFKTPMPPESQQDSFSSAQQGFRIVSSETFPQVQQSDPYAHQPLTPHPSMGDGFSNEGRMMLPTQGNPFAQALSISRQRDPYAQVPSTPRPGYTQQMPDPYAQPPSTPRPHDPYAQMPGTPRPHSDPYPVTPSTPRTAAMNQFSQPNSRRQSPSHAIDPYAQMPGTPRPSPGKRYPKSPGTQRTPDPYLQPPGTPRPVHTDPYSQAPGMPCPGAGPEAFSRLIPRENLMSHQTDPFGHQTDPFGHLTQSRMLDPFARPSAPGSQTPKHPGIILPQTNPNQTPVHDPFEQAPLTPCSQTGERLSRDVSANTGNASDSQNIMQPPLGDTEEKIKQRQKLRQLILKQQKEKSAIRQEKGLQEAAATTAPGTPRHWSQDDAGAKNDIFGRPPPPYPGTMSSSPMQAGRRFPGTFLGDQRGPSPDELHCSQPPFPRDLNNMAMRPQGQRFGFHTGPPSQDQFLRNKMQGGTIVDSVSPHMRRPMGSNHQMCIPQNFPPRGPQMHQHNIMGQPFIELRHRAPENRVRIPFGPHNVLDHTNHSQIPPNGFMGGQNMAFSGNQGPRMMDPMFGHSQQGSISHLQTLTNLENRHHLINTSAITTQLQIPLVAQLSHSVSNGSVTPSQPQLLPVTASGPSEEMSLSCSDGIEGKLDPDDSAVKDLDDVEVKDLVDEDLDNLNLDTDDGKDIDLETNDLHLDDLLESGKFDLIAYADPELNLEDKKDMFNEELDLSDSIDDHGETSDLQKSVSEKRSAGCGDVSLAQPQSEDEHSIVVKLEKNLSNEGNPQPDRMVKTELHQALISNQEASLMGSSVDEHQPMSSKGGQDDVSDLFEESCAGAHPRSAPVLSNIKEKLEDSRCGSIVSPLQDDRSVQTNIGLGMLQGQSQDLVHRVDPSVTQAVLFGNPTMMQSGNQQMPLQGFGSSQGQQVDLNLPMFSGSHPVNPTQQGMFTSGSVGTEASQVHQNQLHRPLLLDEQPLLLQDLLDQERQEQQQQRQMQVMICQRSNDPFFPNSDFDTITDPIMKAKMVALKGINKVMVQNSMGMAPMMMNRMQQVPGTHGPDPTGFSQHFFGPDGKMPPQITRPNPPNFGPGFVNESQRKQYEEWLQETQQLLQMQQKFLEDQIGANRKSKKALSAKQRTAKKAGREFPEEDAEQLKHVTEQQSVVQKQLEQIRKQQKEHAELIEEYRVKQQQRLQPGVMGPVQAMPGMQAHAPGIMPGGPPMGQPMMGPMMPMQQTHLSQSRPPRMPNMPGWHPGAVRPMGGPRMPPHMPPQMPLSTVGQPLQTPLPPPMVPGGKPGQPGAVAGGNGAGANIGGPHVKFDDNNPFSEGFQERERRERLREQQEKQRVQLLQEVERQKALQSFEMEQQGIGIGPDNSGDGLSQMPFYNSDLSQEFVQTPRPQQQQIGQVLPQLPNMPLDFVGPSPAFQHCGERRPVPGNGSFGPDMGPKFQSNNPALCGFLQGQSRPPGIERPGMSPYGGGDASSFCIDSTTPLPANFPGSGQSLIQLYSNIIPEEKGKKKRNRKKKRDDDGDSMKTLSTPHSDLTAQLTPCVSDTSSTPTCTAAIMGDQDASEFSNPTGSGLPSSAEQEKQLSGGTLLRRQSSVGSEAERNGLLREIKLERLESSECQKTEGELAHSQSTAAGIIKTEESNEVISSIPTSQSEDTGNELLKHLLKNKNTPPPLTHQLCNDSIRLEDESLGDRKSSVGLDSTKSLSHLTGVVDLDASVPEQCKKKQRNKRAPKSGAEKPLSRWKKRKKEDEERQSMYTNTDTLMTQLQQQLSMLPLMEPMIGVNFAYFPPYGSGQLNGESRLSGSFGSASLDGVSDYYSQLIYKQNNLSNPPTPPASLPPTPPPVARQKLLNGFATAEELARKAEVMVSKSLAQKQLSVSFKGEDDLLTHTITQGPKTVDVPASLPTPPHNNQEELRGQDHYEDRDTPDSYVPSSSPESVVGMEISCYPDLSRVKEEPPSPAASPVIPMLPSASGKGSEAKLWEVKKEPACSFIGSQFGQLSTCSRSDLVSVAITLKPAAAQNIQGVMLTLANMLNVSIPGSYEMNRCLESEQVPPQTALFHQQPVMRLLQPPVHSFSEGSAVVRSDYQESGNSPGLKPQWCSHCKVVVLGNGVRKSTKDLPMNKLACGRAEGNLVFCSHNCVLLFSADMQTKSVDGRPNVSLLSESDDKQMKVLHQYSNNISDLDVHCLARLQPKPSPPSAPLTCFPSITSETFRGDKSDTLTVKLKPHPRSVHNSSYEPRFLSAKRWKALRWRKWSIQIVVPKGNYHLPGEAEVDELLKKLGTALRPEPLPRDTRRCCFCHQEGDGLTDGAARLLNLDLDLWVHLNCALWSTEVYETQAGALINVELALRRGLLVRCVYCQQTGATSGCHRLRCTNAYHFTCAVKAQCTFFKDKTMLCHLHRPRGSSSFGGLLGTDHELRCFAVFRRVYVQRDEARQIASIIQRGEREHTFRVGTLVFHSVGQLLAQQMQAFHSVSAIFPVGYEASRIYWSMRHGNRRCHYVCSIDENDDEPEFVIRVVEQGYNDLILTGSSPKGVWEKVLEPVAERRNETGSLKLFPVYLKGEDLFGLTVSAVTRIVESLPGVEACERYTFRYGCNPLMQLPLAVNPSGCARSEPKACTHVKRPHTLTSCSSSKALQSPGNPAEMTGAPYSKHFVHSKSAQYRRMKAEWKSNVYLARSRIQGLGLYAARDIEKYTMVIEYIGTIIRNEVANSKEKMYEAQNRGVYMFRIDSEHVIDATITGGPARYINHSCAPNCIAEVVTLERGHKIIISSNRRIQRGEELCYDYKFDLEDDQHKIPCHCGAVNCRKWMN</sequence>
<dbReference type="SMART" id="SM00541">
    <property type="entry name" value="FYRN"/>
    <property type="match status" value="1"/>
</dbReference>
<comment type="catalytic activity">
    <reaction evidence="23">
        <text>L-lysyl(4)-[histone H3] + S-adenosyl-L-methionine = N(6)-methyl-L-lysyl(4)-[histone H3] + S-adenosyl-L-homocysteine + H(+)</text>
        <dbReference type="Rhea" id="RHEA:60264"/>
        <dbReference type="Rhea" id="RHEA-COMP:15543"/>
        <dbReference type="Rhea" id="RHEA-COMP:15547"/>
        <dbReference type="ChEBI" id="CHEBI:15378"/>
        <dbReference type="ChEBI" id="CHEBI:29969"/>
        <dbReference type="ChEBI" id="CHEBI:57856"/>
        <dbReference type="ChEBI" id="CHEBI:59789"/>
        <dbReference type="ChEBI" id="CHEBI:61929"/>
        <dbReference type="EC" id="2.1.1.364"/>
    </reaction>
    <physiologicalReaction direction="left-to-right" evidence="23">
        <dbReference type="Rhea" id="RHEA:60265"/>
    </physiologicalReaction>
</comment>
<dbReference type="GO" id="GO:0032259">
    <property type="term" value="P:methylation"/>
    <property type="evidence" value="ECO:0007669"/>
    <property type="project" value="UniProtKB-KW"/>
</dbReference>
<keyword evidence="4" id="KW-0489">Methyltransferase</keyword>
<feature type="compositionally biased region" description="Polar residues" evidence="29">
    <location>
        <begin position="3566"/>
        <end position="3578"/>
    </location>
</feature>
<comment type="caution">
    <text evidence="34">The sequence shown here is derived from an EMBL/GenBank/DDBJ whole genome shotgun (WGS) entry which is preliminary data.</text>
</comment>
<feature type="compositionally biased region" description="Basic residues" evidence="29">
    <location>
        <begin position="3041"/>
        <end position="3056"/>
    </location>
</feature>
<dbReference type="CDD" id="cd19171">
    <property type="entry name" value="SET_KMT2C_2D"/>
    <property type="match status" value="1"/>
</dbReference>
<dbReference type="CDD" id="cd15594">
    <property type="entry name" value="PHD2_KMT2C"/>
    <property type="match status" value="1"/>
</dbReference>
<evidence type="ECO:0000256" key="7">
    <source>
        <dbReference type="ARBA" id="ARBA00022723"/>
    </source>
</evidence>
<organism evidence="34 35">
    <name type="scientific">Triplophysa rosa</name>
    <name type="common">Cave loach</name>
    <dbReference type="NCBI Taxonomy" id="992332"/>
    <lineage>
        <taxon>Eukaryota</taxon>
        <taxon>Metazoa</taxon>
        <taxon>Chordata</taxon>
        <taxon>Craniata</taxon>
        <taxon>Vertebrata</taxon>
        <taxon>Euteleostomi</taxon>
        <taxon>Actinopterygii</taxon>
        <taxon>Neopterygii</taxon>
        <taxon>Teleostei</taxon>
        <taxon>Ostariophysi</taxon>
        <taxon>Cypriniformes</taxon>
        <taxon>Nemacheilidae</taxon>
        <taxon>Triplophysa</taxon>
    </lineage>
</organism>
<feature type="compositionally biased region" description="Polar residues" evidence="29">
    <location>
        <begin position="1695"/>
        <end position="1714"/>
    </location>
</feature>
<evidence type="ECO:0000256" key="13">
    <source>
        <dbReference type="ARBA" id="ARBA00023015"/>
    </source>
</evidence>
<dbReference type="SUPFAM" id="SSF57903">
    <property type="entry name" value="FYVE/PHD zinc finger"/>
    <property type="match status" value="4"/>
</dbReference>
<evidence type="ECO:0000256" key="10">
    <source>
        <dbReference type="ARBA" id="ARBA00022833"/>
    </source>
</evidence>
<keyword evidence="21" id="KW-0012">Acyltransferase</keyword>
<dbReference type="EC" id="2.1.1.364" evidence="22"/>
<dbReference type="PROSITE" id="PS50280">
    <property type="entry name" value="SET"/>
    <property type="match status" value="1"/>
</dbReference>
<feature type="domain" description="PHD-type" evidence="30">
    <location>
        <begin position="393"/>
        <end position="443"/>
    </location>
</feature>
<protein>
    <recommendedName>
        <fullName evidence="26">Histone-lysine N-methyltransferase 2C</fullName>
        <ecNumber evidence="22">2.1.1.364</ecNumber>
    </recommendedName>
</protein>
<evidence type="ECO:0000256" key="12">
    <source>
        <dbReference type="ARBA" id="ARBA00022990"/>
    </source>
</evidence>
<evidence type="ECO:0000256" key="2">
    <source>
        <dbReference type="ARBA" id="ARBA00022481"/>
    </source>
</evidence>
<keyword evidence="17" id="KW-0010">Activator</keyword>
<dbReference type="CDD" id="cd15513">
    <property type="entry name" value="PHD5_KMT2C_like"/>
    <property type="match status" value="1"/>
</dbReference>
<evidence type="ECO:0000256" key="11">
    <source>
        <dbReference type="ARBA" id="ARBA00022853"/>
    </source>
</evidence>
<dbReference type="Gene3D" id="2.170.270.10">
    <property type="entry name" value="SET domain"/>
    <property type="match status" value="1"/>
</dbReference>
<feature type="compositionally biased region" description="Acidic residues" evidence="29">
    <location>
        <begin position="77"/>
        <end position="91"/>
    </location>
</feature>
<dbReference type="PROSITE" id="PS51543">
    <property type="entry name" value="FYRC"/>
    <property type="match status" value="1"/>
</dbReference>
<dbReference type="GO" id="GO:0016746">
    <property type="term" value="F:acyltransferase activity"/>
    <property type="evidence" value="ECO:0007669"/>
    <property type="project" value="UniProtKB-KW"/>
</dbReference>
<feature type="compositionally biased region" description="Polar residues" evidence="29">
    <location>
        <begin position="677"/>
        <end position="709"/>
    </location>
</feature>
<evidence type="ECO:0000256" key="6">
    <source>
        <dbReference type="ARBA" id="ARBA00022691"/>
    </source>
</evidence>
<dbReference type="Gene3D" id="3.30.40.10">
    <property type="entry name" value="Zinc/RING finger domain, C3HC4 (zinc finger)"/>
    <property type="match status" value="5"/>
</dbReference>
<dbReference type="FunFam" id="3.30.40.10:FF:000095">
    <property type="entry name" value="Histone-lysine N-methyltransferase 2C"/>
    <property type="match status" value="1"/>
</dbReference>
<feature type="compositionally biased region" description="Basic and acidic residues" evidence="29">
    <location>
        <begin position="3243"/>
        <end position="3254"/>
    </location>
</feature>
<feature type="region of interest" description="Disordered" evidence="29">
    <location>
        <begin position="1333"/>
        <end position="1354"/>
    </location>
</feature>
<dbReference type="InterPro" id="IPR003889">
    <property type="entry name" value="FYrich_C"/>
</dbReference>
<feature type="region of interest" description="Disordered" evidence="29">
    <location>
        <begin position="1244"/>
        <end position="1264"/>
    </location>
</feature>
<dbReference type="FunFam" id="3.30.40.10:FF:000080">
    <property type="entry name" value="Histone-lysine N-methyltransferase 2C"/>
    <property type="match status" value="1"/>
</dbReference>
<feature type="compositionally biased region" description="Basic and acidic residues" evidence="29">
    <location>
        <begin position="605"/>
        <end position="617"/>
    </location>
</feature>
<feature type="compositionally biased region" description="Polar residues" evidence="29">
    <location>
        <begin position="1930"/>
        <end position="1958"/>
    </location>
</feature>
<dbReference type="PROSITE" id="PS50868">
    <property type="entry name" value="POST_SET"/>
    <property type="match status" value="1"/>
</dbReference>
<feature type="region of interest" description="Disordered" evidence="29">
    <location>
        <begin position="2271"/>
        <end position="2351"/>
    </location>
</feature>
<dbReference type="FunFam" id="3.30.160.360:FF:000001">
    <property type="entry name" value="Histone-lysine N-methyltransferase"/>
    <property type="match status" value="1"/>
</dbReference>
<keyword evidence="19" id="KW-0539">Nucleus</keyword>
<feature type="compositionally biased region" description="Polar residues" evidence="29">
    <location>
        <begin position="2532"/>
        <end position="2541"/>
    </location>
</feature>
<keyword evidence="14 28" id="KW-0175">Coiled coil</keyword>
<reference evidence="34" key="1">
    <citation type="submission" date="2021-02" db="EMBL/GenBank/DDBJ databases">
        <title>Comparative genomics reveals that relaxation of natural selection precedes convergent phenotypic evolution of cavefish.</title>
        <authorList>
            <person name="Peng Z."/>
        </authorList>
    </citation>
    <scope>NUCLEOTIDE SEQUENCE</scope>
    <source>
        <tissue evidence="34">Muscle</tissue>
    </source>
</reference>
<feature type="region of interest" description="Disordered" evidence="29">
    <location>
        <begin position="3230"/>
        <end position="3254"/>
    </location>
</feature>
<dbReference type="Pfam" id="PF05965">
    <property type="entry name" value="FYRC"/>
    <property type="match status" value="1"/>
</dbReference>
<feature type="compositionally biased region" description="Low complexity" evidence="29">
    <location>
        <begin position="3852"/>
        <end position="3861"/>
    </location>
</feature>
<comment type="subcellular location">
    <subcellularLocation>
        <location evidence="1">Nucleus</location>
    </subcellularLocation>
</comment>
<keyword evidence="18" id="KW-0804">Transcription</keyword>
<evidence type="ECO:0000256" key="9">
    <source>
        <dbReference type="ARBA" id="ARBA00022771"/>
    </source>
</evidence>
<dbReference type="FunFam" id="3.30.40.10:FF:000002">
    <property type="entry name" value="Histone-lysine N-methyltransferase"/>
    <property type="match status" value="1"/>
</dbReference>
<keyword evidence="8" id="KW-0677">Repeat</keyword>
<evidence type="ECO:0000256" key="25">
    <source>
        <dbReference type="ARBA" id="ARBA00065668"/>
    </source>
</evidence>
<evidence type="ECO:0000256" key="17">
    <source>
        <dbReference type="ARBA" id="ARBA00023159"/>
    </source>
</evidence>
<dbReference type="Gene3D" id="3.30.160.360">
    <property type="match status" value="1"/>
</dbReference>
<dbReference type="EMBL" id="JAFHDT010000374">
    <property type="protein sequence ID" value="KAI7789710.1"/>
    <property type="molecule type" value="Genomic_DNA"/>
</dbReference>
<keyword evidence="16" id="KW-0564">Palmitate</keyword>
<keyword evidence="20" id="KW-0449">Lipoprotein</keyword>
<evidence type="ECO:0000256" key="22">
    <source>
        <dbReference type="ARBA" id="ARBA00023620"/>
    </source>
</evidence>
<feature type="compositionally biased region" description="Basic and acidic residues" evidence="29">
    <location>
        <begin position="1630"/>
        <end position="1645"/>
    </location>
</feature>
<feature type="compositionally biased region" description="Basic and acidic residues" evidence="29">
    <location>
        <begin position="2649"/>
        <end position="2667"/>
    </location>
</feature>
<feature type="region of interest" description="Disordered" evidence="29">
    <location>
        <begin position="3640"/>
        <end position="3678"/>
    </location>
</feature>
<feature type="compositionally biased region" description="Low complexity" evidence="29">
    <location>
        <begin position="1670"/>
        <end position="1683"/>
    </location>
</feature>
<feature type="region of interest" description="Disordered" evidence="29">
    <location>
        <begin position="3816"/>
        <end position="3861"/>
    </location>
</feature>
<evidence type="ECO:0000313" key="34">
    <source>
        <dbReference type="EMBL" id="KAI7789710.1"/>
    </source>
</evidence>
<dbReference type="InterPro" id="IPR046341">
    <property type="entry name" value="SET_dom_sf"/>
</dbReference>
<feature type="compositionally biased region" description="Low complexity" evidence="29">
    <location>
        <begin position="1825"/>
        <end position="1834"/>
    </location>
</feature>
<evidence type="ECO:0000256" key="8">
    <source>
        <dbReference type="ARBA" id="ARBA00022737"/>
    </source>
</evidence>
<feature type="compositionally biased region" description="Basic and acidic residues" evidence="29">
    <location>
        <begin position="3835"/>
        <end position="3851"/>
    </location>
</feature>
<evidence type="ECO:0000256" key="21">
    <source>
        <dbReference type="ARBA" id="ARBA00023315"/>
    </source>
</evidence>
<evidence type="ECO:0000259" key="31">
    <source>
        <dbReference type="PROSITE" id="PS50280"/>
    </source>
</evidence>
<dbReference type="Pfam" id="PF13832">
    <property type="entry name" value="zf-HC5HC2H_2"/>
    <property type="match status" value="1"/>
</dbReference>
<dbReference type="Pfam" id="PF00856">
    <property type="entry name" value="SET"/>
    <property type="match status" value="1"/>
</dbReference>
<gene>
    <name evidence="34" type="ORF">IRJ41_003300</name>
</gene>
<feature type="coiled-coil region" evidence="28">
    <location>
        <begin position="3069"/>
        <end position="3106"/>
    </location>
</feature>
<keyword evidence="10" id="KW-0862">Zinc</keyword>
<feature type="region of interest" description="Disordered" evidence="29">
    <location>
        <begin position="1"/>
        <end position="127"/>
    </location>
</feature>
<feature type="compositionally biased region" description="Polar residues" evidence="29">
    <location>
        <begin position="2052"/>
        <end position="2075"/>
    </location>
</feature>
<dbReference type="CDD" id="cd15509">
    <property type="entry name" value="PHD1_KMT2C_like"/>
    <property type="match status" value="1"/>
</dbReference>
<name>A0A9W7T343_TRIRA</name>
<feature type="compositionally biased region" description="Polar residues" evidence="29">
    <location>
        <begin position="204"/>
        <end position="220"/>
    </location>
</feature>
<dbReference type="CDD" id="cd15596">
    <property type="entry name" value="PHD4_KMT2C"/>
    <property type="match status" value="1"/>
</dbReference>
<keyword evidence="5" id="KW-0808">Transferase</keyword>
<dbReference type="CDD" id="cd22026">
    <property type="entry name" value="HMG-box_KMT2C"/>
    <property type="match status" value="1"/>
</dbReference>
<dbReference type="GO" id="GO:0044666">
    <property type="term" value="C:MLL3/4 complex"/>
    <property type="evidence" value="ECO:0007669"/>
    <property type="project" value="TreeGrafter"/>
</dbReference>
<dbReference type="SMART" id="SM00249">
    <property type="entry name" value="PHD"/>
    <property type="match status" value="6"/>
</dbReference>
<evidence type="ECO:0000259" key="33">
    <source>
        <dbReference type="PROSITE" id="PS51805"/>
    </source>
</evidence>
<feature type="region of interest" description="Disordered" evidence="29">
    <location>
        <begin position="1630"/>
        <end position="1658"/>
    </location>
</feature>
<feature type="compositionally biased region" description="Basic and acidic residues" evidence="29">
    <location>
        <begin position="1"/>
        <end position="10"/>
    </location>
</feature>
<evidence type="ECO:0000256" key="23">
    <source>
        <dbReference type="ARBA" id="ARBA00049353"/>
    </source>
</evidence>